<dbReference type="EMBL" id="FIGO01000006">
    <property type="protein sequence ID" value="CYU85791.1"/>
    <property type="molecule type" value="Genomic_DNA"/>
</dbReference>
<proteinExistence type="predicted"/>
<reference evidence="3 4" key="1">
    <citation type="submission" date="2016-02" db="EMBL/GenBank/DDBJ databases">
        <authorList>
            <consortium name="Pathogen Informatics"/>
        </authorList>
    </citation>
    <scope>NUCLEOTIDE SEQUENCE [LARGE SCALE GENOMIC DNA]</scope>
    <source>
        <strain evidence="1 4">LSS48</strain>
        <strain evidence="2 3">SS975</strain>
    </source>
</reference>
<protein>
    <submittedName>
        <fullName evidence="1">Uncharacterized protein</fullName>
    </submittedName>
</protein>
<evidence type="ECO:0000313" key="1">
    <source>
        <dbReference type="EMBL" id="CYU85791.1"/>
    </source>
</evidence>
<dbReference type="EMBL" id="FILL01000021">
    <property type="protein sequence ID" value="CYX82489.1"/>
    <property type="molecule type" value="Genomic_DNA"/>
</dbReference>
<dbReference type="Proteomes" id="UP000073485">
    <property type="component" value="Unassembled WGS sequence"/>
</dbReference>
<organism evidence="1 4">
    <name type="scientific">Streptococcus suis</name>
    <dbReference type="NCBI Taxonomy" id="1307"/>
    <lineage>
        <taxon>Bacteria</taxon>
        <taxon>Bacillati</taxon>
        <taxon>Bacillota</taxon>
        <taxon>Bacilli</taxon>
        <taxon>Lactobacillales</taxon>
        <taxon>Streptococcaceae</taxon>
        <taxon>Streptococcus</taxon>
    </lineage>
</organism>
<gene>
    <name evidence="1" type="ORF">ERS132410_01244</name>
    <name evidence="2" type="ORF">ERS132521_01920</name>
</gene>
<evidence type="ECO:0000313" key="2">
    <source>
        <dbReference type="EMBL" id="CYX82489.1"/>
    </source>
</evidence>
<accession>A0A0Z8CPJ6</accession>
<name>A0A0Z8CPJ6_STRSU</name>
<evidence type="ECO:0000313" key="3">
    <source>
        <dbReference type="Proteomes" id="UP000072353"/>
    </source>
</evidence>
<sequence>MVTDQDYRWLAEDVYGVDALKKVDDPSVQGGSGS</sequence>
<dbReference type="Proteomes" id="UP000072353">
    <property type="component" value="Unassembled WGS sequence"/>
</dbReference>
<dbReference type="AlphaFoldDB" id="A0A0Z8CPJ6"/>
<evidence type="ECO:0000313" key="4">
    <source>
        <dbReference type="Proteomes" id="UP000073485"/>
    </source>
</evidence>